<dbReference type="OrthoDB" id="1637462at2"/>
<dbReference type="InterPro" id="IPR017853">
    <property type="entry name" value="GH"/>
</dbReference>
<evidence type="ECO:0000256" key="2">
    <source>
        <dbReference type="ARBA" id="ARBA00022801"/>
    </source>
</evidence>
<dbReference type="Proteomes" id="UP000262072">
    <property type="component" value="Unassembled WGS sequence"/>
</dbReference>
<name>A0A383TF13_9LACT</name>
<evidence type="ECO:0000256" key="3">
    <source>
        <dbReference type="ARBA" id="ARBA00023295"/>
    </source>
</evidence>
<evidence type="ECO:0000313" key="7">
    <source>
        <dbReference type="EMBL" id="SYZ78883.1"/>
    </source>
</evidence>
<dbReference type="Gene3D" id="3.20.20.80">
    <property type="entry name" value="Glycosidases"/>
    <property type="match status" value="1"/>
</dbReference>
<accession>A0A383TF13</accession>
<organism evidence="7 8">
    <name type="scientific">Trichococcus shcherbakoviae</name>
    <dbReference type="NCBI Taxonomy" id="2094020"/>
    <lineage>
        <taxon>Bacteria</taxon>
        <taxon>Bacillati</taxon>
        <taxon>Bacillota</taxon>
        <taxon>Bacilli</taxon>
        <taxon>Lactobacillales</taxon>
        <taxon>Carnobacteriaceae</taxon>
        <taxon>Trichococcus</taxon>
    </lineage>
</organism>
<dbReference type="SUPFAM" id="SSF51445">
    <property type="entry name" value="(Trans)glycosidases"/>
    <property type="match status" value="1"/>
</dbReference>
<sequence>MSFPNNFLWGGATAANQTEGAYTIDGRGLSNLDYMPYGESRFQVGTGNLDPKSLPEDTFFPSRVAIDHYHHYKEDIALMAQMGFKVYRLSLSWSRIYPKGNESKPNQLGLDYYLNVFKECRKYNIEPLVTINHFDIPMYLVDEYGGWKNRQTIDFYLKFTETVFTHYKDYVKYWLTFNEINMVLHFPFVATGLTFKPEDNRKQITTDVIHHQLVASSKATQLAKKINPDFQIGCMLAAGSYYAQTPRPEDVWKSIQDSRESYMFSDVQVRGSYPNYYLKQIEQQNLTLPIKDGDIEVLRDHTVDFISFSYYSSRVSSAQPDAANQTESNIFASEINPYLETSEWGWQIDPLGFRITINEIYDRYNKPMFVVENGLGAVDNLTETDEIHDDYRIEYHKEHIKAMSDAITLDGVELIGYTSWACIDSISNGTGEMAKRYGFIYVDRDNFGKGTFRRIPKKSFYWYQEVIKNNGENLNEK</sequence>
<feature type="active site" description="Nucleophile" evidence="4">
    <location>
        <position position="372"/>
    </location>
</feature>
<comment type="similarity">
    <text evidence="1 5">Belongs to the glycosyl hydrolase 1 family.</text>
</comment>
<dbReference type="Pfam" id="PF00232">
    <property type="entry name" value="Glyco_hydro_1"/>
    <property type="match status" value="1"/>
</dbReference>
<dbReference type="GO" id="GO:0005829">
    <property type="term" value="C:cytosol"/>
    <property type="evidence" value="ECO:0007669"/>
    <property type="project" value="TreeGrafter"/>
</dbReference>
<keyword evidence="2 6" id="KW-0378">Hydrolase</keyword>
<dbReference type="FunFam" id="3.20.20.80:FF:000004">
    <property type="entry name" value="Beta-glucosidase 6-phospho-beta-glucosidase"/>
    <property type="match status" value="1"/>
</dbReference>
<evidence type="ECO:0000313" key="8">
    <source>
        <dbReference type="Proteomes" id="UP000262072"/>
    </source>
</evidence>
<dbReference type="InterPro" id="IPR033132">
    <property type="entry name" value="GH_1_N_CS"/>
</dbReference>
<dbReference type="InterPro" id="IPR001360">
    <property type="entry name" value="Glyco_hydro_1"/>
</dbReference>
<dbReference type="AlphaFoldDB" id="A0A383TF13"/>
<evidence type="ECO:0000256" key="4">
    <source>
        <dbReference type="PROSITE-ProRule" id="PRU10055"/>
    </source>
</evidence>
<evidence type="ECO:0000256" key="5">
    <source>
        <dbReference type="RuleBase" id="RU003690"/>
    </source>
</evidence>
<evidence type="ECO:0000256" key="6">
    <source>
        <dbReference type="RuleBase" id="RU004468"/>
    </source>
</evidence>
<evidence type="ECO:0000256" key="1">
    <source>
        <dbReference type="ARBA" id="ARBA00010838"/>
    </source>
</evidence>
<dbReference type="PANTHER" id="PTHR10353">
    <property type="entry name" value="GLYCOSYL HYDROLASE"/>
    <property type="match status" value="1"/>
</dbReference>
<dbReference type="EMBL" id="UNRR01000020">
    <property type="protein sequence ID" value="SYZ78883.1"/>
    <property type="molecule type" value="Genomic_DNA"/>
</dbReference>
<dbReference type="PANTHER" id="PTHR10353:SF296">
    <property type="entry name" value="6-PHOSPHO-BETA-GLUCOSIDASE"/>
    <property type="match status" value="1"/>
</dbReference>
<dbReference type="InterPro" id="IPR018120">
    <property type="entry name" value="Glyco_hydro_1_AS"/>
</dbReference>
<evidence type="ECO:0008006" key="9">
    <source>
        <dbReference type="Google" id="ProtNLM"/>
    </source>
</evidence>
<dbReference type="PROSITE" id="PS00572">
    <property type="entry name" value="GLYCOSYL_HYDROL_F1_1"/>
    <property type="match status" value="1"/>
</dbReference>
<dbReference type="NCBIfam" id="NF007158">
    <property type="entry name" value="PRK09593.1"/>
    <property type="match status" value="1"/>
</dbReference>
<gene>
    <name evidence="7" type="ORF">TART1_1699</name>
</gene>
<protein>
    <recommendedName>
        <fullName evidence="9">6-phospho-beta-glucosidase</fullName>
    </recommendedName>
</protein>
<dbReference type="RefSeq" id="WP_119093274.1">
    <property type="nucleotide sequence ID" value="NZ_UNRR01000020.1"/>
</dbReference>
<dbReference type="PROSITE" id="PS00653">
    <property type="entry name" value="GLYCOSYL_HYDROL_F1_2"/>
    <property type="match status" value="1"/>
</dbReference>
<dbReference type="NCBIfam" id="NF007356">
    <property type="entry name" value="PRK09852.1"/>
    <property type="match status" value="1"/>
</dbReference>
<dbReference type="GO" id="GO:0016052">
    <property type="term" value="P:carbohydrate catabolic process"/>
    <property type="evidence" value="ECO:0007669"/>
    <property type="project" value="TreeGrafter"/>
</dbReference>
<proteinExistence type="inferred from homology"/>
<keyword evidence="3 6" id="KW-0326">Glycosidase</keyword>
<dbReference type="GO" id="GO:0008422">
    <property type="term" value="F:beta-glucosidase activity"/>
    <property type="evidence" value="ECO:0007669"/>
    <property type="project" value="TreeGrafter"/>
</dbReference>
<dbReference type="PRINTS" id="PR00131">
    <property type="entry name" value="GLHYDRLASE1"/>
</dbReference>
<reference evidence="8" key="1">
    <citation type="submission" date="2018-05" db="EMBL/GenBank/DDBJ databases">
        <authorList>
            <person name="Strepis N."/>
        </authorList>
    </citation>
    <scope>NUCLEOTIDE SEQUENCE [LARGE SCALE GENOMIC DNA]</scope>
</reference>